<protein>
    <submittedName>
        <fullName evidence="4">B12-binding domain-containing protein</fullName>
    </submittedName>
</protein>
<dbReference type="PANTHER" id="PTHR45833">
    <property type="entry name" value="METHIONINE SYNTHASE"/>
    <property type="match status" value="1"/>
</dbReference>
<dbReference type="InterPro" id="IPR050554">
    <property type="entry name" value="Met_Synthase/Corrinoid"/>
</dbReference>
<dbReference type="InterPro" id="IPR003759">
    <property type="entry name" value="Cbl-bd_cap"/>
</dbReference>
<dbReference type="InterPro" id="IPR006158">
    <property type="entry name" value="Cobalamin-bd"/>
</dbReference>
<keyword evidence="5" id="KW-1185">Reference proteome</keyword>
<evidence type="ECO:0000313" key="5">
    <source>
        <dbReference type="Proteomes" id="UP001600941"/>
    </source>
</evidence>
<keyword evidence="1" id="KW-0479">Metal-binding</keyword>
<dbReference type="Gene3D" id="1.10.1240.10">
    <property type="entry name" value="Methionine synthase domain"/>
    <property type="match status" value="1"/>
</dbReference>
<dbReference type="SUPFAM" id="SSF52242">
    <property type="entry name" value="Cobalamin (vitamin B12)-binding domain"/>
    <property type="match status" value="1"/>
</dbReference>
<name>A0ABQ0BU66_9FIRM</name>
<evidence type="ECO:0000313" key="4">
    <source>
        <dbReference type="EMBL" id="GAA6500088.1"/>
    </source>
</evidence>
<dbReference type="Proteomes" id="UP001600941">
    <property type="component" value="Unassembled WGS sequence"/>
</dbReference>
<feature type="domain" description="B12-binding" evidence="3">
    <location>
        <begin position="230"/>
        <end position="355"/>
    </location>
</feature>
<organism evidence="4 5">
    <name type="scientific">Blautia parvula</name>
    <dbReference type="NCBI Taxonomy" id="2877527"/>
    <lineage>
        <taxon>Bacteria</taxon>
        <taxon>Bacillati</taxon>
        <taxon>Bacillota</taxon>
        <taxon>Clostridia</taxon>
        <taxon>Lachnospirales</taxon>
        <taxon>Lachnospiraceae</taxon>
        <taxon>Blautia</taxon>
    </lineage>
</organism>
<comment type="caution">
    <text evidence="4">The sequence shown here is derived from an EMBL/GenBank/DDBJ whole genome shotgun (WGS) entry which is preliminary data.</text>
</comment>
<dbReference type="Pfam" id="PF02310">
    <property type="entry name" value="B12-binding"/>
    <property type="match status" value="1"/>
</dbReference>
<keyword evidence="2" id="KW-0170">Cobalt</keyword>
<sequence length="355" mass="40173">MGLLKFESEPEFGKLAEYVSACQPCGALEAEGYCAPEKRLFREYTGFTVDFLYASVQLDDKKIFEDYVLWFYELLCPVMADMPKHRVRALLLSHFSVVENGAEQIFAGAGLKKLKRFIGYGKRAAADAEVTGKSPEPLRYGKYEKERQRYLDALMRSDTKSAVAVAAEFLQTGIPVEDILVEILGETMRGVGELWHSHQISVDMEHYCTSTTQLASAQLYPVIFRQRRKKKKVLAACVGSELHEMGARMTADLFEYNGWDSIYLGAGADISYVLKQIQDHRPDLAAFSVTMPQYLVQCQEMVDRLKACYPDLKIAVGGNAFQSLSKIQGNWRIDVYARDARELVRWADDTFADEI</sequence>
<dbReference type="InterPro" id="IPR036724">
    <property type="entry name" value="Cobalamin-bd_sf"/>
</dbReference>
<dbReference type="RefSeq" id="WP_227210464.1">
    <property type="nucleotide sequence ID" value="NZ_BAABZQ010000001.1"/>
</dbReference>
<evidence type="ECO:0000256" key="2">
    <source>
        <dbReference type="ARBA" id="ARBA00023285"/>
    </source>
</evidence>
<dbReference type="EMBL" id="BAABZQ010000001">
    <property type="protein sequence ID" value="GAA6500088.1"/>
    <property type="molecule type" value="Genomic_DNA"/>
</dbReference>
<dbReference type="Pfam" id="PF02607">
    <property type="entry name" value="B12-binding_2"/>
    <property type="match status" value="1"/>
</dbReference>
<gene>
    <name evidence="4" type="ORF">K340107D12_29040</name>
</gene>
<evidence type="ECO:0000256" key="1">
    <source>
        <dbReference type="ARBA" id="ARBA00022723"/>
    </source>
</evidence>
<dbReference type="InterPro" id="IPR036594">
    <property type="entry name" value="Meth_synthase_dom"/>
</dbReference>
<reference evidence="4 5" key="1">
    <citation type="submission" date="2024-04" db="EMBL/GenBank/DDBJ databases">
        <title>Defined microbial consortia suppress multidrug-resistant proinflammatory Enterobacteriaceae via ecological control.</title>
        <authorList>
            <person name="Furuichi M."/>
            <person name="Kawaguchi T."/>
            <person name="Pust M."/>
            <person name="Yasuma K."/>
            <person name="Plichta D."/>
            <person name="Hasegawa N."/>
            <person name="Ohya T."/>
            <person name="Bhattarai S."/>
            <person name="Sasajima S."/>
            <person name="Aoto Y."/>
            <person name="Tuganbaev T."/>
            <person name="Yaginuma M."/>
            <person name="Ueda M."/>
            <person name="Okahashi N."/>
            <person name="Amafuji K."/>
            <person name="Kiridooshi Y."/>
            <person name="Sugita K."/>
            <person name="Strazar M."/>
            <person name="Skelly A."/>
            <person name="Suda W."/>
            <person name="Hattori M."/>
            <person name="Nakamoto N."/>
            <person name="Caballero S."/>
            <person name="Norman J."/>
            <person name="Olle B."/>
            <person name="Tanoue T."/>
            <person name="Arita M."/>
            <person name="Bucci V."/>
            <person name="Atarashi K."/>
            <person name="Xavier R."/>
            <person name="Honda K."/>
        </authorList>
    </citation>
    <scope>NUCLEOTIDE SEQUENCE [LARGE SCALE GENOMIC DNA]</scope>
    <source>
        <strain evidence="5">k34-0107-D12</strain>
    </source>
</reference>
<dbReference type="PANTHER" id="PTHR45833:SF1">
    <property type="entry name" value="METHIONINE SYNTHASE"/>
    <property type="match status" value="1"/>
</dbReference>
<accession>A0ABQ0BU66</accession>
<evidence type="ECO:0000259" key="3">
    <source>
        <dbReference type="PROSITE" id="PS51332"/>
    </source>
</evidence>
<proteinExistence type="predicted"/>
<dbReference type="Gene3D" id="3.40.50.280">
    <property type="entry name" value="Cobalamin-binding domain"/>
    <property type="match status" value="1"/>
</dbReference>
<dbReference type="PROSITE" id="PS51332">
    <property type="entry name" value="B12_BINDING"/>
    <property type="match status" value="1"/>
</dbReference>
<dbReference type="CDD" id="cd02065">
    <property type="entry name" value="B12-binding_like"/>
    <property type="match status" value="1"/>
</dbReference>